<dbReference type="PANTHER" id="PTHR43065">
    <property type="entry name" value="SENSOR HISTIDINE KINASE"/>
    <property type="match status" value="1"/>
</dbReference>
<dbReference type="Gene3D" id="1.10.287.130">
    <property type="match status" value="1"/>
</dbReference>
<dbReference type="SMART" id="SM00387">
    <property type="entry name" value="HATPase_c"/>
    <property type="match status" value="1"/>
</dbReference>
<evidence type="ECO:0000256" key="3">
    <source>
        <dbReference type="ARBA" id="ARBA00022553"/>
    </source>
</evidence>
<dbReference type="PROSITE" id="PS50109">
    <property type="entry name" value="HIS_KIN"/>
    <property type="match status" value="1"/>
</dbReference>
<dbReference type="EMBL" id="QLST01000001">
    <property type="protein sequence ID" value="RBA29968.1"/>
    <property type="molecule type" value="Genomic_DNA"/>
</dbReference>
<dbReference type="SUPFAM" id="SSF47384">
    <property type="entry name" value="Homodimeric domain of signal transducing histidine kinase"/>
    <property type="match status" value="1"/>
</dbReference>
<dbReference type="CDD" id="cd00082">
    <property type="entry name" value="HisKA"/>
    <property type="match status" value="1"/>
</dbReference>
<dbReference type="Gene3D" id="3.30.565.10">
    <property type="entry name" value="Histidine kinase-like ATPase, C-terminal domain"/>
    <property type="match status" value="1"/>
</dbReference>
<dbReference type="PRINTS" id="PR00344">
    <property type="entry name" value="BCTRLSENSOR"/>
</dbReference>
<proteinExistence type="predicted"/>
<dbReference type="GO" id="GO:0000155">
    <property type="term" value="F:phosphorelay sensor kinase activity"/>
    <property type="evidence" value="ECO:0007669"/>
    <property type="project" value="InterPro"/>
</dbReference>
<dbReference type="AlphaFoldDB" id="A0A365P5S2"/>
<evidence type="ECO:0000256" key="2">
    <source>
        <dbReference type="ARBA" id="ARBA00012438"/>
    </source>
</evidence>
<gene>
    <name evidence="11" type="ORF">DPN68_00620</name>
</gene>
<dbReference type="OrthoDB" id="9776727at2"/>
<dbReference type="InterPro" id="IPR003594">
    <property type="entry name" value="HATPase_dom"/>
</dbReference>
<evidence type="ECO:0000256" key="1">
    <source>
        <dbReference type="ARBA" id="ARBA00000085"/>
    </source>
</evidence>
<dbReference type="SMART" id="SM00388">
    <property type="entry name" value="HisKA"/>
    <property type="match status" value="1"/>
</dbReference>
<dbReference type="Proteomes" id="UP000253319">
    <property type="component" value="Unassembled WGS sequence"/>
</dbReference>
<dbReference type="InterPro" id="IPR036890">
    <property type="entry name" value="HATPase_C_sf"/>
</dbReference>
<keyword evidence="5" id="KW-0547">Nucleotide-binding</keyword>
<comment type="caution">
    <text evidence="11">The sequence shown here is derived from an EMBL/GenBank/DDBJ whole genome shotgun (WGS) entry which is preliminary data.</text>
</comment>
<keyword evidence="9" id="KW-1133">Transmembrane helix</keyword>
<feature type="transmembrane region" description="Helical" evidence="9">
    <location>
        <begin position="174"/>
        <end position="193"/>
    </location>
</feature>
<dbReference type="RefSeq" id="WP_113987851.1">
    <property type="nucleotide sequence ID" value="NZ_QLST01000001.1"/>
</dbReference>
<dbReference type="Gene3D" id="6.10.340.10">
    <property type="match status" value="1"/>
</dbReference>
<dbReference type="InterPro" id="IPR003661">
    <property type="entry name" value="HisK_dim/P_dom"/>
</dbReference>
<keyword evidence="6 11" id="KW-0418">Kinase</keyword>
<keyword evidence="9" id="KW-0812">Transmembrane</keyword>
<dbReference type="EC" id="2.7.13.3" evidence="2"/>
<evidence type="ECO:0000256" key="7">
    <source>
        <dbReference type="ARBA" id="ARBA00022840"/>
    </source>
</evidence>
<evidence type="ECO:0000259" key="10">
    <source>
        <dbReference type="PROSITE" id="PS50109"/>
    </source>
</evidence>
<keyword evidence="3" id="KW-0597">Phosphoprotein</keyword>
<dbReference type="Pfam" id="PF02518">
    <property type="entry name" value="HATPase_c"/>
    <property type="match status" value="1"/>
</dbReference>
<comment type="catalytic activity">
    <reaction evidence="1">
        <text>ATP + protein L-histidine = ADP + protein N-phospho-L-histidine.</text>
        <dbReference type="EC" id="2.7.13.3"/>
    </reaction>
</comment>
<protein>
    <recommendedName>
        <fullName evidence="2">histidine kinase</fullName>
        <ecNumber evidence="2">2.7.13.3</ecNumber>
    </recommendedName>
</protein>
<evidence type="ECO:0000256" key="8">
    <source>
        <dbReference type="ARBA" id="ARBA00023012"/>
    </source>
</evidence>
<evidence type="ECO:0000313" key="11">
    <source>
        <dbReference type="EMBL" id="RBA29968.1"/>
    </source>
</evidence>
<accession>A0A365P5S2</accession>
<keyword evidence="9" id="KW-0472">Membrane</keyword>
<dbReference type="InterPro" id="IPR004358">
    <property type="entry name" value="Sig_transdc_His_kin-like_C"/>
</dbReference>
<dbReference type="PANTHER" id="PTHR43065:SF10">
    <property type="entry name" value="PEROXIDE STRESS-ACTIVATED HISTIDINE KINASE MAK3"/>
    <property type="match status" value="1"/>
</dbReference>
<dbReference type="CDD" id="cd00075">
    <property type="entry name" value="HATPase"/>
    <property type="match status" value="1"/>
</dbReference>
<organism evidence="11 12">
    <name type="scientific">Flavobacterium tibetense</name>
    <dbReference type="NCBI Taxonomy" id="2233533"/>
    <lineage>
        <taxon>Bacteria</taxon>
        <taxon>Pseudomonadati</taxon>
        <taxon>Bacteroidota</taxon>
        <taxon>Flavobacteriia</taxon>
        <taxon>Flavobacteriales</taxon>
        <taxon>Flavobacteriaceae</taxon>
        <taxon>Flavobacterium</taxon>
    </lineage>
</organism>
<feature type="domain" description="Histidine kinase" evidence="10">
    <location>
        <begin position="261"/>
        <end position="470"/>
    </location>
</feature>
<keyword evidence="8" id="KW-0902">Two-component regulatory system</keyword>
<dbReference type="SUPFAM" id="SSF55874">
    <property type="entry name" value="ATPase domain of HSP90 chaperone/DNA topoisomerase II/histidine kinase"/>
    <property type="match status" value="1"/>
</dbReference>
<sequence>MIFLTIFASILIAAVSIYQFRQEAKEYHQDRLERKENAIVEHINYVIQNTTYPVSTENLSNIFKDRIHELADIHSMEINFFDLQGKLIISSKAGFKQDSIKPLIDIPTLKILQSTLEKRYVAFEKIDGQQFRSSYTYIKDVKFKPLAILNLPYQEDTTFYDSELQSFLIRFTQVYTLMFLIAIVLSYFLSSYITKSLKIISDKISETNINQQNQKIVLQEGSREINLLVASYNKMVDELQESATKLAQSEREQAWREMAKQVAHEIKNPLTPMRLTVQSFQRKFDISDPNIKQKLDDFSSTLIQQIDTMTSVASAFSNFATMPAQQNETLNVVKIVKLALEIFNEDYIQFSALEDEIIAKLDRTQLIRVITNLVKNAIQAIPEEQENKVVFVTVFRELGSVKIEVKDNGKGVPIENKDHIFEPKFTTKTSGMGLGLSIIKKIIENYNGTITFESEIGVGTTFLVSFPISE</sequence>
<evidence type="ECO:0000256" key="4">
    <source>
        <dbReference type="ARBA" id="ARBA00022679"/>
    </source>
</evidence>
<keyword evidence="12" id="KW-1185">Reference proteome</keyword>
<dbReference type="InterPro" id="IPR005467">
    <property type="entry name" value="His_kinase_dom"/>
</dbReference>
<name>A0A365P5S2_9FLAO</name>
<keyword evidence="4" id="KW-0808">Transferase</keyword>
<dbReference type="InterPro" id="IPR036097">
    <property type="entry name" value="HisK_dim/P_sf"/>
</dbReference>
<reference evidence="11 12" key="1">
    <citation type="submission" date="2018-06" db="EMBL/GenBank/DDBJ databases">
        <title>Flavobacterium tibetense sp. nov., isolated from a wetland YonghuCo on Tibetan Plateau.</title>
        <authorList>
            <person name="Xing P."/>
            <person name="Phurbu D."/>
            <person name="Lu H."/>
        </authorList>
    </citation>
    <scope>NUCLEOTIDE SEQUENCE [LARGE SCALE GENOMIC DNA]</scope>
    <source>
        <strain evidence="11 12">YH5</strain>
    </source>
</reference>
<keyword evidence="7" id="KW-0067">ATP-binding</keyword>
<dbReference type="GO" id="GO:0005524">
    <property type="term" value="F:ATP binding"/>
    <property type="evidence" value="ECO:0007669"/>
    <property type="project" value="UniProtKB-KW"/>
</dbReference>
<evidence type="ECO:0000256" key="6">
    <source>
        <dbReference type="ARBA" id="ARBA00022777"/>
    </source>
</evidence>
<evidence type="ECO:0000313" key="12">
    <source>
        <dbReference type="Proteomes" id="UP000253319"/>
    </source>
</evidence>
<evidence type="ECO:0000256" key="5">
    <source>
        <dbReference type="ARBA" id="ARBA00022741"/>
    </source>
</evidence>
<dbReference type="Pfam" id="PF00512">
    <property type="entry name" value="HisKA"/>
    <property type="match status" value="1"/>
</dbReference>
<evidence type="ECO:0000256" key="9">
    <source>
        <dbReference type="SAM" id="Phobius"/>
    </source>
</evidence>